<evidence type="ECO:0000313" key="2">
    <source>
        <dbReference type="EMBL" id="CAG7659299.1"/>
    </source>
</evidence>
<proteinExistence type="predicted"/>
<dbReference type="OrthoDB" id="69177at2759"/>
<dbReference type="PANTHER" id="PTHR10730:SF45">
    <property type="entry name" value="PROCOLLAGEN-LYSINE,2-OXOGLUTARATE 5-DIOXYGENASE"/>
    <property type="match status" value="1"/>
</dbReference>
<dbReference type="Pfam" id="PF25342">
    <property type="entry name" value="GT_PLOD"/>
    <property type="match status" value="1"/>
</dbReference>
<dbReference type="AlphaFoldDB" id="A0A8J2IZ15"/>
<reference evidence="2" key="1">
    <citation type="submission" date="2021-06" db="EMBL/GenBank/DDBJ databases">
        <authorList>
            <person name="Hodson N. C."/>
            <person name="Mongue J. A."/>
            <person name="Jaron S. K."/>
        </authorList>
    </citation>
    <scope>NUCLEOTIDE SEQUENCE</scope>
</reference>
<name>A0A8J2IZ15_9HEXA</name>
<feature type="non-terminal residue" evidence="2">
    <location>
        <position position="1"/>
    </location>
</feature>
<comment type="caution">
    <text evidence="2">The sequence shown here is derived from an EMBL/GenBank/DDBJ whole genome shotgun (WGS) entry which is preliminary data.</text>
</comment>
<evidence type="ECO:0000313" key="3">
    <source>
        <dbReference type="Proteomes" id="UP000708208"/>
    </source>
</evidence>
<dbReference type="PANTHER" id="PTHR10730">
    <property type="entry name" value="PROCOLLAGEN-LYSINE,2-OXOGLUTARATE 5-DIOXYGENASE/GLYCOSYLTRANSFERASE 25 FAMILY MEMBER"/>
    <property type="match status" value="1"/>
</dbReference>
<dbReference type="EMBL" id="CAJVCH010006222">
    <property type="protein sequence ID" value="CAG7659299.1"/>
    <property type="molecule type" value="Genomic_DNA"/>
</dbReference>
<sequence length="415" mass="47006">NLRVLTVGTSQNEALDRYVRSVKTHGLSYKILGLGKEWIGGDMNHPGGGQKILLLREELQNGDYQDDDVILFTDSYDVILLAGAEEILTQFKLANANVVFSAEPFCWPDDSLTEQYPVVARGKRFLNSGGFIGYKSTILKLIKDLDLKPTDDDQLAYTKIYLDEDVRIENNLKLDSKSSIFHNLNGAVSEVELILNEKGNSLKNTVFGTKILVLHGNGPSKSQLNSFGNYLNDWNVDTGCSACWDNMINLQNVEDPNLPVVTVGIFIDKPTPFLEEFFLKIRHLDYPSQRIHLFIHNNAKYHENLIDVFVQNQTKDYASIKTITPGDNIKEWHARNLAIDYALAKNSDYFLSVDSEAHLDNPFTLKLLMEQNRGVIAPLLVRPYKAWSNFWGALSSEGFYARSNDYMEIVKGDRR</sequence>
<feature type="domain" description="PLOD1-3-like GT" evidence="1">
    <location>
        <begin position="1"/>
        <end position="240"/>
    </location>
</feature>
<dbReference type="InterPro" id="IPR057589">
    <property type="entry name" value="GT_PLOD"/>
</dbReference>
<dbReference type="InterPro" id="IPR050757">
    <property type="entry name" value="Collagen_mod_GT25"/>
</dbReference>
<evidence type="ECO:0000259" key="1">
    <source>
        <dbReference type="Pfam" id="PF25342"/>
    </source>
</evidence>
<organism evidence="2 3">
    <name type="scientific">Allacma fusca</name>
    <dbReference type="NCBI Taxonomy" id="39272"/>
    <lineage>
        <taxon>Eukaryota</taxon>
        <taxon>Metazoa</taxon>
        <taxon>Ecdysozoa</taxon>
        <taxon>Arthropoda</taxon>
        <taxon>Hexapoda</taxon>
        <taxon>Collembola</taxon>
        <taxon>Symphypleona</taxon>
        <taxon>Sminthuridae</taxon>
        <taxon>Allacma</taxon>
    </lineage>
</organism>
<gene>
    <name evidence="2" type="ORF">AFUS01_LOCUS1125</name>
</gene>
<accession>A0A8J2IZ15</accession>
<dbReference type="GO" id="GO:0008475">
    <property type="term" value="F:procollagen-lysine 5-dioxygenase activity"/>
    <property type="evidence" value="ECO:0007669"/>
    <property type="project" value="TreeGrafter"/>
</dbReference>
<protein>
    <recommendedName>
        <fullName evidence="1">PLOD1-3-like GT domain-containing protein</fullName>
    </recommendedName>
</protein>
<dbReference type="Proteomes" id="UP000708208">
    <property type="component" value="Unassembled WGS sequence"/>
</dbReference>
<dbReference type="GO" id="GO:0005783">
    <property type="term" value="C:endoplasmic reticulum"/>
    <property type="evidence" value="ECO:0007669"/>
    <property type="project" value="TreeGrafter"/>
</dbReference>
<keyword evidence="3" id="KW-1185">Reference proteome</keyword>